<protein>
    <submittedName>
        <fullName evidence="8">Putative GATA-binding transcription factor</fullName>
    </submittedName>
</protein>
<keyword evidence="6" id="KW-0812">Transmembrane</keyword>
<dbReference type="Gene3D" id="3.30.40.10">
    <property type="entry name" value="Zinc/RING finger domain, C3HC4 (zinc finger)"/>
    <property type="match status" value="1"/>
</dbReference>
<evidence type="ECO:0000256" key="4">
    <source>
        <dbReference type="PROSITE-ProRule" id="PRU00175"/>
    </source>
</evidence>
<feature type="transmembrane region" description="Helical" evidence="6">
    <location>
        <begin position="237"/>
        <end position="255"/>
    </location>
</feature>
<dbReference type="OrthoDB" id="20566at2759"/>
<dbReference type="GO" id="GO:0005634">
    <property type="term" value="C:nucleus"/>
    <property type="evidence" value="ECO:0007669"/>
    <property type="project" value="TreeGrafter"/>
</dbReference>
<feature type="region of interest" description="Disordered" evidence="5">
    <location>
        <begin position="118"/>
        <end position="142"/>
    </location>
</feature>
<feature type="compositionally biased region" description="Low complexity" evidence="5">
    <location>
        <begin position="120"/>
        <end position="130"/>
    </location>
</feature>
<feature type="domain" description="RING-type" evidence="7">
    <location>
        <begin position="389"/>
        <end position="430"/>
    </location>
</feature>
<evidence type="ECO:0000313" key="9">
    <source>
        <dbReference type="Proteomes" id="UP000076078"/>
    </source>
</evidence>
<comment type="caution">
    <text evidence="8">The sequence shown here is derived from an EMBL/GenBank/DDBJ whole genome shotgun (WGS) entry which is preliminary data.</text>
</comment>
<evidence type="ECO:0000256" key="1">
    <source>
        <dbReference type="ARBA" id="ARBA00022723"/>
    </source>
</evidence>
<gene>
    <name evidence="8" type="ORF">DLAC_03348</name>
</gene>
<dbReference type="GO" id="GO:0061630">
    <property type="term" value="F:ubiquitin protein ligase activity"/>
    <property type="evidence" value="ECO:0007669"/>
    <property type="project" value="TreeGrafter"/>
</dbReference>
<dbReference type="InterPro" id="IPR001841">
    <property type="entry name" value="Znf_RING"/>
</dbReference>
<evidence type="ECO:0000256" key="5">
    <source>
        <dbReference type="SAM" id="MobiDB-lite"/>
    </source>
</evidence>
<keyword evidence="3" id="KW-0862">Zinc</keyword>
<dbReference type="PROSITE" id="PS50089">
    <property type="entry name" value="ZF_RING_2"/>
    <property type="match status" value="1"/>
</dbReference>
<feature type="transmembrane region" description="Helical" evidence="6">
    <location>
        <begin position="316"/>
        <end position="339"/>
    </location>
</feature>
<dbReference type="Pfam" id="PF13639">
    <property type="entry name" value="zf-RING_2"/>
    <property type="match status" value="1"/>
</dbReference>
<dbReference type="InterPro" id="IPR051834">
    <property type="entry name" value="RING_finger_E3_ligase"/>
</dbReference>
<dbReference type="SUPFAM" id="SSF57850">
    <property type="entry name" value="RING/U-box"/>
    <property type="match status" value="1"/>
</dbReference>
<sequence>MPHRYTNLKLQSEKDSNEDEDDLNKNKNNSNTKNNNNNVNIKSKKINRKKYNNNKNVSIEPIEPIYDSDEEKEFFIQQETEFLAKQQQKENEEERDFKEHVQNNVKIRDNHSLVETENATTTTTTTTTTTIPELGSTRNQEDSNVVEISQVDQQQQQQHTTIHVNESGQEMGNEAFEHLQVQNELNSKLHFNAIAKRASIVALIYFTFVNSILFITLKMDWHRSCDYPFKSWSIAQFILQTLLLLNFAYFFISLPDEDDTEQTSPHITLVHFRFKTIHKVLLLFLVSWFLIGSIWLLKSDDKQCYAKIPYLYGSVYILLLFEFIAMLVSLFVMGMNILLRIIKQYIQRMSPVNPIFPAEEPRGASDAMIRNLKVDRYHEGQFSKEDASCAICLCEYELNDRIRILPCKHHFHLSCVDRWLIINKACPFCKRDVASYSDFPKSPISTNPSTNSPSDHSFI</sequence>
<feature type="transmembrane region" description="Helical" evidence="6">
    <location>
        <begin position="198"/>
        <end position="217"/>
    </location>
</feature>
<dbReference type="OMA" id="FECANTW"/>
<keyword evidence="6" id="KW-1133">Transmembrane helix</keyword>
<dbReference type="PANTHER" id="PTHR45931:SF16">
    <property type="entry name" value="RING_U-BOX SUPERFAMILY PROTEIN"/>
    <property type="match status" value="1"/>
</dbReference>
<accession>A0A152A2A2</accession>
<feature type="region of interest" description="Disordered" evidence="5">
    <location>
        <begin position="1"/>
        <end position="49"/>
    </location>
</feature>
<evidence type="ECO:0000256" key="2">
    <source>
        <dbReference type="ARBA" id="ARBA00022771"/>
    </source>
</evidence>
<dbReference type="STRING" id="361077.A0A152A2A2"/>
<organism evidence="8 9">
    <name type="scientific">Tieghemostelium lacteum</name>
    <name type="common">Slime mold</name>
    <name type="synonym">Dictyostelium lacteum</name>
    <dbReference type="NCBI Taxonomy" id="361077"/>
    <lineage>
        <taxon>Eukaryota</taxon>
        <taxon>Amoebozoa</taxon>
        <taxon>Evosea</taxon>
        <taxon>Eumycetozoa</taxon>
        <taxon>Dictyostelia</taxon>
        <taxon>Dictyosteliales</taxon>
        <taxon>Raperosteliaceae</taxon>
        <taxon>Tieghemostelium</taxon>
    </lineage>
</organism>
<name>A0A152A2A2_TIELA</name>
<dbReference type="SMART" id="SM00184">
    <property type="entry name" value="RING"/>
    <property type="match status" value="1"/>
</dbReference>
<dbReference type="InterPro" id="IPR013083">
    <property type="entry name" value="Znf_RING/FYVE/PHD"/>
</dbReference>
<dbReference type="AlphaFoldDB" id="A0A152A2A2"/>
<keyword evidence="1" id="KW-0479">Metal-binding</keyword>
<feature type="transmembrane region" description="Helical" evidence="6">
    <location>
        <begin position="276"/>
        <end position="296"/>
    </location>
</feature>
<feature type="compositionally biased region" description="Low complexity" evidence="5">
    <location>
        <begin position="26"/>
        <end position="41"/>
    </location>
</feature>
<dbReference type="Proteomes" id="UP000076078">
    <property type="component" value="Unassembled WGS sequence"/>
</dbReference>
<proteinExistence type="predicted"/>
<evidence type="ECO:0000256" key="3">
    <source>
        <dbReference type="ARBA" id="ARBA00022833"/>
    </source>
</evidence>
<evidence type="ECO:0000256" key="6">
    <source>
        <dbReference type="SAM" id="Phobius"/>
    </source>
</evidence>
<dbReference type="EMBL" id="LODT01000016">
    <property type="protein sequence ID" value="KYR00191.1"/>
    <property type="molecule type" value="Genomic_DNA"/>
</dbReference>
<evidence type="ECO:0000259" key="7">
    <source>
        <dbReference type="PROSITE" id="PS50089"/>
    </source>
</evidence>
<dbReference type="FunFam" id="3.30.40.10:FF:000388">
    <property type="entry name" value="Putative RING zinc finger domain superfamily protein"/>
    <property type="match status" value="1"/>
</dbReference>
<evidence type="ECO:0000313" key="8">
    <source>
        <dbReference type="EMBL" id="KYR00191.1"/>
    </source>
</evidence>
<dbReference type="GO" id="GO:0006511">
    <property type="term" value="P:ubiquitin-dependent protein catabolic process"/>
    <property type="evidence" value="ECO:0007669"/>
    <property type="project" value="TreeGrafter"/>
</dbReference>
<dbReference type="PANTHER" id="PTHR45931">
    <property type="entry name" value="SI:CH211-59O9.10"/>
    <property type="match status" value="1"/>
</dbReference>
<reference evidence="8 9" key="1">
    <citation type="submission" date="2015-12" db="EMBL/GenBank/DDBJ databases">
        <title>Dictyostelia acquired genes for synthesis and detection of signals that induce cell-type specialization by lateral gene transfer from prokaryotes.</title>
        <authorList>
            <person name="Gloeckner G."/>
            <person name="Schaap P."/>
        </authorList>
    </citation>
    <scope>NUCLEOTIDE SEQUENCE [LARGE SCALE GENOMIC DNA]</scope>
    <source>
        <strain evidence="8 9">TK</strain>
    </source>
</reference>
<dbReference type="InParanoid" id="A0A152A2A2"/>
<keyword evidence="6" id="KW-0472">Membrane</keyword>
<dbReference type="GO" id="GO:0008270">
    <property type="term" value="F:zinc ion binding"/>
    <property type="evidence" value="ECO:0007669"/>
    <property type="project" value="UniProtKB-KW"/>
</dbReference>
<keyword evidence="2 4" id="KW-0863">Zinc-finger</keyword>
<keyword evidence="9" id="KW-1185">Reference proteome</keyword>